<dbReference type="GO" id="GO:0032259">
    <property type="term" value="P:methylation"/>
    <property type="evidence" value="ECO:0007669"/>
    <property type="project" value="UniProtKB-KW"/>
</dbReference>
<dbReference type="SUPFAM" id="SSF53335">
    <property type="entry name" value="S-adenosyl-L-methionine-dependent methyltransferases"/>
    <property type="match status" value="1"/>
</dbReference>
<dbReference type="GO" id="GO:0008757">
    <property type="term" value="F:S-adenosylmethionine-dependent methyltransferase activity"/>
    <property type="evidence" value="ECO:0007669"/>
    <property type="project" value="InterPro"/>
</dbReference>
<name>A0AAE9MX78_9SPIR</name>
<dbReference type="CDD" id="cd02440">
    <property type="entry name" value="AdoMet_MTases"/>
    <property type="match status" value="1"/>
</dbReference>
<proteinExistence type="predicted"/>
<dbReference type="InterPro" id="IPR013216">
    <property type="entry name" value="Methyltransf_11"/>
</dbReference>
<dbReference type="InterPro" id="IPR050447">
    <property type="entry name" value="Erg6_SMT_methyltransf"/>
</dbReference>
<dbReference type="AlphaFoldDB" id="A0AAE9MX78"/>
<reference evidence="3" key="1">
    <citation type="submission" date="2019-04" db="EMBL/GenBank/DDBJ databases">
        <title>Whole genome sequencing of oral phylogroup 2 treponemes.</title>
        <authorList>
            <person name="Chan Y."/>
            <person name="Zeng H.H."/>
            <person name="Yu X.L."/>
            <person name="Leung W.K."/>
            <person name="Watt R.M."/>
        </authorList>
    </citation>
    <scope>NUCLEOTIDE SEQUENCE</scope>
    <source>
        <strain evidence="3">OMZ 835</strain>
    </source>
</reference>
<gene>
    <name evidence="3" type="ORF">E4N74_12615</name>
</gene>
<feature type="domain" description="Methyltransferase type 11" evidence="2">
    <location>
        <begin position="49"/>
        <end position="144"/>
    </location>
</feature>
<evidence type="ECO:0000256" key="1">
    <source>
        <dbReference type="ARBA" id="ARBA00022679"/>
    </source>
</evidence>
<dbReference type="RefSeq" id="WP_255818020.1">
    <property type="nucleotide sequence ID" value="NZ_CP038804.1"/>
</dbReference>
<dbReference type="PANTHER" id="PTHR44068:SF11">
    <property type="entry name" value="GERANYL DIPHOSPHATE 2-C-METHYLTRANSFERASE"/>
    <property type="match status" value="1"/>
</dbReference>
<evidence type="ECO:0000259" key="2">
    <source>
        <dbReference type="Pfam" id="PF08241"/>
    </source>
</evidence>
<dbReference type="Proteomes" id="UP001058682">
    <property type="component" value="Chromosome"/>
</dbReference>
<dbReference type="Gene3D" id="3.40.50.150">
    <property type="entry name" value="Vaccinia Virus protein VP39"/>
    <property type="match status" value="1"/>
</dbReference>
<accession>A0AAE9MX78</accession>
<keyword evidence="3" id="KW-0489">Methyltransferase</keyword>
<dbReference type="EMBL" id="CP038804">
    <property type="protein sequence ID" value="UTY34748.1"/>
    <property type="molecule type" value="Genomic_DNA"/>
</dbReference>
<evidence type="ECO:0000313" key="4">
    <source>
        <dbReference type="Proteomes" id="UP001058682"/>
    </source>
</evidence>
<dbReference type="InterPro" id="IPR029063">
    <property type="entry name" value="SAM-dependent_MTases_sf"/>
</dbReference>
<sequence length="254" mass="29774">MDINDLMKKWSEQAENMRMFHMQELKDTGSEWKKLLQENLKDCKGKKALDAGCGTGFLAILLAQDGWQVTAIDSNEAMLKEGKKTAEELGLSDRITFLFKDTHSTGFPEHLFDAVVSRHASWLFNAPETVYKEWKRILKPDGTMLNIDANWLKPIWNADEFEKFKSYEAELVKQYGEFRDYYHDEQMINILKKFPLAYINRPEWDEQLLKKIGFKQIMSSILSKDKYLDPFQAKRYKTIPMFTIKAKNIEYTGN</sequence>
<protein>
    <submittedName>
        <fullName evidence="3">Class I SAM-dependent methyltransferase</fullName>
    </submittedName>
</protein>
<evidence type="ECO:0000313" key="3">
    <source>
        <dbReference type="EMBL" id="UTY34748.1"/>
    </source>
</evidence>
<dbReference type="Pfam" id="PF08241">
    <property type="entry name" value="Methyltransf_11"/>
    <property type="match status" value="1"/>
</dbReference>
<keyword evidence="1" id="KW-0808">Transferase</keyword>
<organism evidence="3 4">
    <name type="scientific">Treponema putidum</name>
    <dbReference type="NCBI Taxonomy" id="221027"/>
    <lineage>
        <taxon>Bacteria</taxon>
        <taxon>Pseudomonadati</taxon>
        <taxon>Spirochaetota</taxon>
        <taxon>Spirochaetia</taxon>
        <taxon>Spirochaetales</taxon>
        <taxon>Treponemataceae</taxon>
        <taxon>Treponema</taxon>
    </lineage>
</organism>
<dbReference type="PANTHER" id="PTHR44068">
    <property type="entry name" value="ZGC:194242"/>
    <property type="match status" value="1"/>
</dbReference>